<dbReference type="GO" id="GO:0016853">
    <property type="term" value="F:isomerase activity"/>
    <property type="evidence" value="ECO:0007669"/>
    <property type="project" value="UniProtKB-KW"/>
</dbReference>
<gene>
    <name evidence="3" type="ORF">BC643_0610</name>
</gene>
<keyword evidence="3" id="KW-0413">Isomerase</keyword>
<dbReference type="Proteomes" id="UP000283387">
    <property type="component" value="Unassembled WGS sequence"/>
</dbReference>
<evidence type="ECO:0000256" key="1">
    <source>
        <dbReference type="SAM" id="SignalP"/>
    </source>
</evidence>
<dbReference type="AlphaFoldDB" id="A0A419W489"/>
<feature type="signal peptide" evidence="1">
    <location>
        <begin position="1"/>
        <end position="26"/>
    </location>
</feature>
<dbReference type="PANTHER" id="PTHR12110">
    <property type="entry name" value="HYDROXYPYRUVATE ISOMERASE"/>
    <property type="match status" value="1"/>
</dbReference>
<comment type="caution">
    <text evidence="3">The sequence shown here is derived from an EMBL/GenBank/DDBJ whole genome shotgun (WGS) entry which is preliminary data.</text>
</comment>
<dbReference type="RefSeq" id="WP_211337964.1">
    <property type="nucleotide sequence ID" value="NZ_RAPN01000001.1"/>
</dbReference>
<feature type="domain" description="Xylose isomerase-like TIM barrel" evidence="2">
    <location>
        <begin position="61"/>
        <end position="285"/>
    </location>
</feature>
<organism evidence="3 4">
    <name type="scientific">Mangrovibacterium diazotrophicum</name>
    <dbReference type="NCBI Taxonomy" id="1261403"/>
    <lineage>
        <taxon>Bacteria</taxon>
        <taxon>Pseudomonadati</taxon>
        <taxon>Bacteroidota</taxon>
        <taxon>Bacteroidia</taxon>
        <taxon>Marinilabiliales</taxon>
        <taxon>Prolixibacteraceae</taxon>
        <taxon>Mangrovibacterium</taxon>
    </lineage>
</organism>
<dbReference type="EMBL" id="RAPN01000001">
    <property type="protein sequence ID" value="RKD90274.1"/>
    <property type="molecule type" value="Genomic_DNA"/>
</dbReference>
<dbReference type="Gene3D" id="3.20.20.150">
    <property type="entry name" value="Divalent-metal-dependent TIM barrel enzymes"/>
    <property type="match status" value="1"/>
</dbReference>
<dbReference type="SUPFAM" id="SSF51658">
    <property type="entry name" value="Xylose isomerase-like"/>
    <property type="match status" value="1"/>
</dbReference>
<feature type="chain" id="PRO_5019123333" evidence="1">
    <location>
        <begin position="27"/>
        <end position="302"/>
    </location>
</feature>
<dbReference type="Pfam" id="PF01261">
    <property type="entry name" value="AP_endonuc_2"/>
    <property type="match status" value="1"/>
</dbReference>
<evidence type="ECO:0000313" key="3">
    <source>
        <dbReference type="EMBL" id="RKD90274.1"/>
    </source>
</evidence>
<dbReference type="InterPro" id="IPR036237">
    <property type="entry name" value="Xyl_isomerase-like_sf"/>
</dbReference>
<dbReference type="InterPro" id="IPR013022">
    <property type="entry name" value="Xyl_isomerase-like_TIM-brl"/>
</dbReference>
<keyword evidence="1" id="KW-0732">Signal</keyword>
<keyword evidence="4" id="KW-1185">Reference proteome</keyword>
<reference evidence="3 4" key="1">
    <citation type="submission" date="2018-09" db="EMBL/GenBank/DDBJ databases">
        <title>Genomic Encyclopedia of Archaeal and Bacterial Type Strains, Phase II (KMG-II): from individual species to whole genera.</title>
        <authorList>
            <person name="Goeker M."/>
        </authorList>
    </citation>
    <scope>NUCLEOTIDE SEQUENCE [LARGE SCALE GENOMIC DNA]</scope>
    <source>
        <strain evidence="3 4">DSM 27148</strain>
    </source>
</reference>
<evidence type="ECO:0000313" key="4">
    <source>
        <dbReference type="Proteomes" id="UP000283387"/>
    </source>
</evidence>
<proteinExistence type="predicted"/>
<name>A0A419W489_9BACT</name>
<protein>
    <submittedName>
        <fullName evidence="3">Sugar phosphate isomerase/epimerase</fullName>
    </submittedName>
</protein>
<dbReference type="PANTHER" id="PTHR12110:SF53">
    <property type="entry name" value="BLR5974 PROTEIN"/>
    <property type="match status" value="1"/>
</dbReference>
<sequence>MKKSNCKNLCLLLVAVLCLNTFSVQASGKGKKSKQENKEQQYKVAVVDLMILKRQKLSAFPLAKEIGADGLEVDMGGLGKRPTFDNKLANDSLLNLFKKASKDNGIEICALSMSGFYAQSFPQKETAIEAVGDCIASMKRVGTKVGFLPLGVEGNLLRYPERRQAVVERLRTVGKMAEDAGVVIAIETAFDAKRDLELLKEVGSPAIKISFNFSIPLSEGRDLNEELKILGADNIAQIHGTDKDGVWLQNDPKIDLKKVKQTLDEMGWSGWLIVERSRDANNPRDVRGNFGANVAYLKSIFQ</sequence>
<accession>A0A419W489</accession>
<dbReference type="InterPro" id="IPR050312">
    <property type="entry name" value="IolE/XylAMocC-like"/>
</dbReference>
<evidence type="ECO:0000259" key="2">
    <source>
        <dbReference type="Pfam" id="PF01261"/>
    </source>
</evidence>